<reference evidence="1 2" key="1">
    <citation type="submission" date="2018-09" db="EMBL/GenBank/DDBJ databases">
        <title>Genomic investigation of the strawberry pathogen Phytophthora fragariae indicates pathogenicity is determined by transcriptional variation in three key races.</title>
        <authorList>
            <person name="Adams T.M."/>
            <person name="Armitage A.D."/>
            <person name="Sobczyk M.K."/>
            <person name="Bates H.J."/>
            <person name="Dunwell J.M."/>
            <person name="Nellist C.F."/>
            <person name="Harrison R.J."/>
        </authorList>
    </citation>
    <scope>NUCLEOTIDE SEQUENCE [LARGE SCALE GENOMIC DNA]</scope>
    <source>
        <strain evidence="1 2">SCRP324</strain>
    </source>
</reference>
<sequence length="386" mass="41818">METASSLGGVAVFKDVWGALVKAGWTSKRPSSKCLDTRYKYIRPGGRHDGAEGVDYLLGELAVLRYIEDLRVSEVRRWSPGVVRGSAVQEGVVREEDMEDVRFDKVLKPKQVGWATALAWALVAQPARQASLWMVHEGGVVRQEDVQINKALKPKPVGWATALAWALVAQPARQASLWMVHEGVVVRQEDVQINKVLNLTAVGCGTAWAWAPVARLVTQASLQVVQEGVAHEGAVRERVVQEGVVQQEGVEDVRLDKALNLTAMGSATASEWAPVARPVRQPSLQVVQEGVAHEGAVRERVVQEGVVQQEGVEDVRLDKALNLTAMGSATASEWAPVARPVRQPSLQVVQEGVVEQEGVEDVRLDKALNRTAGGWATASAWAPVGT</sequence>
<name>A0A6A3H3M8_9STRA</name>
<dbReference type="PANTHER" id="PTHR37069">
    <property type="entry name" value="DDE_TNP_1_7 DOMAIN-CONTAINING PROTEIN"/>
    <property type="match status" value="1"/>
</dbReference>
<accession>A0A6A3H3M8</accession>
<comment type="caution">
    <text evidence="1">The sequence shown here is derived from an EMBL/GenBank/DDBJ whole genome shotgun (WGS) entry which is preliminary data.</text>
</comment>
<dbReference type="OrthoDB" id="125227at2759"/>
<evidence type="ECO:0000313" key="2">
    <source>
        <dbReference type="Proteomes" id="UP000435112"/>
    </source>
</evidence>
<organism evidence="1 2">
    <name type="scientific">Phytophthora rubi</name>
    <dbReference type="NCBI Taxonomy" id="129364"/>
    <lineage>
        <taxon>Eukaryota</taxon>
        <taxon>Sar</taxon>
        <taxon>Stramenopiles</taxon>
        <taxon>Oomycota</taxon>
        <taxon>Peronosporomycetes</taxon>
        <taxon>Peronosporales</taxon>
        <taxon>Peronosporaceae</taxon>
        <taxon>Phytophthora</taxon>
    </lineage>
</organism>
<dbReference type="PANTHER" id="PTHR37069:SF2">
    <property type="entry name" value="PIGGYBAC TRANSPOSABLE ELEMENT-DERIVED PROTEIN DOMAIN-CONTAINING PROTEIN"/>
    <property type="match status" value="1"/>
</dbReference>
<gene>
    <name evidence="1" type="ORF">PR002_g29231</name>
</gene>
<evidence type="ECO:0000313" key="1">
    <source>
        <dbReference type="EMBL" id="KAE8963633.1"/>
    </source>
</evidence>
<dbReference type="AlphaFoldDB" id="A0A6A3H3M8"/>
<dbReference type="EMBL" id="QXFU01005631">
    <property type="protein sequence ID" value="KAE8963633.1"/>
    <property type="molecule type" value="Genomic_DNA"/>
</dbReference>
<proteinExistence type="predicted"/>
<protein>
    <submittedName>
        <fullName evidence="1">Uncharacterized protein</fullName>
    </submittedName>
</protein>
<dbReference type="Proteomes" id="UP000435112">
    <property type="component" value="Unassembled WGS sequence"/>
</dbReference>